<evidence type="ECO:0000259" key="2">
    <source>
        <dbReference type="PROSITE" id="PS50222"/>
    </source>
</evidence>
<organism evidence="3 5">
    <name type="scientific">Didymodactylos carnosus</name>
    <dbReference type="NCBI Taxonomy" id="1234261"/>
    <lineage>
        <taxon>Eukaryota</taxon>
        <taxon>Metazoa</taxon>
        <taxon>Spiralia</taxon>
        <taxon>Gnathifera</taxon>
        <taxon>Rotifera</taxon>
        <taxon>Eurotatoria</taxon>
        <taxon>Bdelloidea</taxon>
        <taxon>Philodinida</taxon>
        <taxon>Philodinidae</taxon>
        <taxon>Didymodactylos</taxon>
    </lineage>
</organism>
<reference evidence="3" key="1">
    <citation type="submission" date="2021-02" db="EMBL/GenBank/DDBJ databases">
        <authorList>
            <person name="Nowell W R."/>
        </authorList>
    </citation>
    <scope>NUCLEOTIDE SEQUENCE</scope>
</reference>
<dbReference type="Proteomes" id="UP000682733">
    <property type="component" value="Unassembled WGS sequence"/>
</dbReference>
<feature type="non-terminal residue" evidence="3">
    <location>
        <position position="1"/>
    </location>
</feature>
<sequence>DLHDKKDHTRVFRVSVIREKYGELVQMAKMQSLAFSNFLLVLRPFIIGTYLSDEIGQGFELLDTDKSDTIDVEELTAFLPVINPYLTAVMLLRYFSHIDENFDYKLNLNVLL</sequence>
<dbReference type="AlphaFoldDB" id="A0A8S2G2S3"/>
<dbReference type="PROSITE" id="PS00018">
    <property type="entry name" value="EF_HAND_1"/>
    <property type="match status" value="1"/>
</dbReference>
<feature type="domain" description="EF-hand" evidence="2">
    <location>
        <begin position="50"/>
        <end position="85"/>
    </location>
</feature>
<name>A0A8S2G2S3_9BILA</name>
<dbReference type="Proteomes" id="UP000677228">
    <property type="component" value="Unassembled WGS sequence"/>
</dbReference>
<comment type="caution">
    <text evidence="3">The sequence shown here is derived from an EMBL/GenBank/DDBJ whole genome shotgun (WGS) entry which is preliminary data.</text>
</comment>
<dbReference type="InterPro" id="IPR002048">
    <property type="entry name" value="EF_hand_dom"/>
</dbReference>
<evidence type="ECO:0000313" key="5">
    <source>
        <dbReference type="Proteomes" id="UP000677228"/>
    </source>
</evidence>
<proteinExistence type="predicted"/>
<dbReference type="InterPro" id="IPR011992">
    <property type="entry name" value="EF-hand-dom_pair"/>
</dbReference>
<dbReference type="GO" id="GO:0005509">
    <property type="term" value="F:calcium ion binding"/>
    <property type="evidence" value="ECO:0007669"/>
    <property type="project" value="InterPro"/>
</dbReference>
<dbReference type="EMBL" id="CAJNOK010052234">
    <property type="protein sequence ID" value="CAF1607658.1"/>
    <property type="molecule type" value="Genomic_DNA"/>
</dbReference>
<dbReference type="SUPFAM" id="SSF47473">
    <property type="entry name" value="EF-hand"/>
    <property type="match status" value="1"/>
</dbReference>
<dbReference type="EMBL" id="CAJOBA010076319">
    <property type="protein sequence ID" value="CAF4419576.1"/>
    <property type="molecule type" value="Genomic_DNA"/>
</dbReference>
<dbReference type="InterPro" id="IPR018247">
    <property type="entry name" value="EF_Hand_1_Ca_BS"/>
</dbReference>
<evidence type="ECO:0000313" key="4">
    <source>
        <dbReference type="EMBL" id="CAF4419576.1"/>
    </source>
</evidence>
<evidence type="ECO:0000256" key="1">
    <source>
        <dbReference type="ARBA" id="ARBA00022837"/>
    </source>
</evidence>
<dbReference type="Gene3D" id="1.10.238.10">
    <property type="entry name" value="EF-hand"/>
    <property type="match status" value="1"/>
</dbReference>
<keyword evidence="1" id="KW-0106">Calcium</keyword>
<accession>A0A8S2G2S3</accession>
<evidence type="ECO:0000313" key="3">
    <source>
        <dbReference type="EMBL" id="CAF1607658.1"/>
    </source>
</evidence>
<gene>
    <name evidence="3" type="ORF">OVA965_LOCUS42470</name>
    <name evidence="4" type="ORF">TMI583_LOCUS44393</name>
</gene>
<protein>
    <recommendedName>
        <fullName evidence="2">EF-hand domain-containing protein</fullName>
    </recommendedName>
</protein>
<dbReference type="PROSITE" id="PS50222">
    <property type="entry name" value="EF_HAND_2"/>
    <property type="match status" value="1"/>
</dbReference>